<accession>A0ABS1JTY0</accession>
<gene>
    <name evidence="1" type="ORF">JI746_21360</name>
</gene>
<proteinExistence type="predicted"/>
<keyword evidence="2" id="KW-1185">Reference proteome</keyword>
<protein>
    <submittedName>
        <fullName evidence="1">Uncharacterized protein</fullName>
    </submittedName>
</protein>
<comment type="caution">
    <text evidence="1">The sequence shown here is derived from an EMBL/GenBank/DDBJ whole genome shotgun (WGS) entry which is preliminary data.</text>
</comment>
<dbReference type="RefSeq" id="WP_201692311.1">
    <property type="nucleotide sequence ID" value="NZ_JAEQND010000013.1"/>
</dbReference>
<organism evidence="1 2">
    <name type="scientific">Ramlibacter alkalitolerans</name>
    <dbReference type="NCBI Taxonomy" id="2039631"/>
    <lineage>
        <taxon>Bacteria</taxon>
        <taxon>Pseudomonadati</taxon>
        <taxon>Pseudomonadota</taxon>
        <taxon>Betaproteobacteria</taxon>
        <taxon>Burkholderiales</taxon>
        <taxon>Comamonadaceae</taxon>
        <taxon>Ramlibacter</taxon>
    </lineage>
</organism>
<dbReference type="Proteomes" id="UP000622707">
    <property type="component" value="Unassembled WGS sequence"/>
</dbReference>
<name>A0ABS1JTY0_9BURK</name>
<reference evidence="1 2" key="1">
    <citation type="journal article" date="2017" name="Int. J. Syst. Evol. Microbiol.">
        <title>Ramlibacter alkalitolerans sp. nov., alkali-tolerant bacterium isolated from soil of ginseng.</title>
        <authorList>
            <person name="Lee D.H."/>
            <person name="Cha C.J."/>
        </authorList>
    </citation>
    <scope>NUCLEOTIDE SEQUENCE [LARGE SCALE GENOMIC DNA]</scope>
    <source>
        <strain evidence="1 2">KACC 19305</strain>
    </source>
</reference>
<evidence type="ECO:0000313" key="2">
    <source>
        <dbReference type="Proteomes" id="UP000622707"/>
    </source>
</evidence>
<sequence>MSWRSRIPKQFQEPVDNALAWAKGLLESGNTVPARFFVGNSDTGELFEVTIDTVDPDGRARAVHQARLLAAMHHADFVVSVIEAWALPAKDMPRHSDILEQYGSLAAYPGRQDVLAVQLETHEGIFSLQAPIRPKPPSKKKRVLAEVVLLQADAAVGQLANVLPAPPESLH</sequence>
<evidence type="ECO:0000313" key="1">
    <source>
        <dbReference type="EMBL" id="MBL0427677.1"/>
    </source>
</evidence>
<dbReference type="EMBL" id="JAEQND010000013">
    <property type="protein sequence ID" value="MBL0427677.1"/>
    <property type="molecule type" value="Genomic_DNA"/>
</dbReference>